<dbReference type="Proteomes" id="UP000694381">
    <property type="component" value="Unassembled WGS sequence"/>
</dbReference>
<gene>
    <name evidence="6" type="primary">Synm</name>
</gene>
<evidence type="ECO:0000259" key="5">
    <source>
        <dbReference type="PROSITE" id="PS51842"/>
    </source>
</evidence>
<dbReference type="PROSITE" id="PS51842">
    <property type="entry name" value="IF_ROD_2"/>
    <property type="match status" value="1"/>
</dbReference>
<keyword evidence="7" id="KW-1185">Reference proteome</keyword>
<dbReference type="GO" id="GO:0031443">
    <property type="term" value="P:fast-twitch skeletal muscle fiber contraction"/>
    <property type="evidence" value="ECO:0007669"/>
    <property type="project" value="TreeGrafter"/>
</dbReference>
<dbReference type="GO" id="GO:0019215">
    <property type="term" value="F:intermediate filament binding"/>
    <property type="evidence" value="ECO:0007669"/>
    <property type="project" value="TreeGrafter"/>
</dbReference>
<dbReference type="SMART" id="SM01391">
    <property type="entry name" value="Filament"/>
    <property type="match status" value="1"/>
</dbReference>
<dbReference type="Gene3D" id="1.20.5.170">
    <property type="match status" value="1"/>
</dbReference>
<name>A0A8C6QUX5_NANGA</name>
<keyword evidence="1 3" id="KW-0403">Intermediate filament</keyword>
<dbReference type="GO" id="GO:0060053">
    <property type="term" value="C:neurofilament cytoskeleton"/>
    <property type="evidence" value="ECO:0007669"/>
    <property type="project" value="TreeGrafter"/>
</dbReference>
<evidence type="ECO:0000256" key="1">
    <source>
        <dbReference type="ARBA" id="ARBA00022754"/>
    </source>
</evidence>
<evidence type="ECO:0000313" key="6">
    <source>
        <dbReference type="Ensembl" id="ENSNGAP00000007287.1"/>
    </source>
</evidence>
<reference evidence="6" key="1">
    <citation type="submission" date="2025-08" db="UniProtKB">
        <authorList>
            <consortium name="Ensembl"/>
        </authorList>
    </citation>
    <scope>IDENTIFICATION</scope>
</reference>
<dbReference type="GO" id="GO:0017166">
    <property type="term" value="F:vinculin binding"/>
    <property type="evidence" value="ECO:0007669"/>
    <property type="project" value="TreeGrafter"/>
</dbReference>
<accession>A0A8C6QUX5</accession>
<dbReference type="AlphaFoldDB" id="A0A8C6QUX5"/>
<dbReference type="InterPro" id="IPR030634">
    <property type="entry name" value="SYNM"/>
</dbReference>
<dbReference type="InterPro" id="IPR018039">
    <property type="entry name" value="IF_conserved"/>
</dbReference>
<dbReference type="GeneTree" id="ENSGT00940000159268"/>
<dbReference type="PANTHER" id="PTHR47136">
    <property type="entry name" value="SYNEMIN"/>
    <property type="match status" value="1"/>
</dbReference>
<dbReference type="GO" id="GO:0045104">
    <property type="term" value="P:intermediate filament cytoskeleton organization"/>
    <property type="evidence" value="ECO:0007669"/>
    <property type="project" value="InterPro"/>
</dbReference>
<protein>
    <recommendedName>
        <fullName evidence="5">IF rod domain-containing protein</fullName>
    </recommendedName>
</protein>
<comment type="similarity">
    <text evidence="3">Belongs to the intermediate filament family.</text>
</comment>
<dbReference type="SUPFAM" id="SSF64593">
    <property type="entry name" value="Intermediate filament protein, coiled coil region"/>
    <property type="match status" value="2"/>
</dbReference>
<feature type="coiled-coil region" evidence="4">
    <location>
        <begin position="15"/>
        <end position="49"/>
    </location>
</feature>
<dbReference type="GO" id="GO:0043034">
    <property type="term" value="C:costamere"/>
    <property type="evidence" value="ECO:0007669"/>
    <property type="project" value="TreeGrafter"/>
</dbReference>
<dbReference type="Gene3D" id="1.20.5.1160">
    <property type="entry name" value="Vasodilator-stimulated phosphoprotein"/>
    <property type="match status" value="1"/>
</dbReference>
<dbReference type="GO" id="GO:0008307">
    <property type="term" value="F:structural constituent of muscle"/>
    <property type="evidence" value="ECO:0007669"/>
    <property type="project" value="InterPro"/>
</dbReference>
<proteinExistence type="inferred from homology"/>
<reference evidence="6" key="2">
    <citation type="submission" date="2025-09" db="UniProtKB">
        <authorList>
            <consortium name="Ensembl"/>
        </authorList>
    </citation>
    <scope>IDENTIFICATION</scope>
</reference>
<evidence type="ECO:0000313" key="7">
    <source>
        <dbReference type="Proteomes" id="UP000694381"/>
    </source>
</evidence>
<dbReference type="Ensembl" id="ENSNGAT00000012770.1">
    <property type="protein sequence ID" value="ENSNGAP00000007287.1"/>
    <property type="gene ID" value="ENSNGAG00000010589.1"/>
</dbReference>
<evidence type="ECO:0000256" key="2">
    <source>
        <dbReference type="ARBA" id="ARBA00023054"/>
    </source>
</evidence>
<dbReference type="GO" id="GO:0042383">
    <property type="term" value="C:sarcolemma"/>
    <property type="evidence" value="ECO:0007669"/>
    <property type="project" value="TreeGrafter"/>
</dbReference>
<dbReference type="Pfam" id="PF00038">
    <property type="entry name" value="Filament"/>
    <property type="match status" value="1"/>
</dbReference>
<evidence type="ECO:0000256" key="4">
    <source>
        <dbReference type="SAM" id="Coils"/>
    </source>
</evidence>
<organism evidence="6 7">
    <name type="scientific">Nannospalax galili</name>
    <name type="common">Northern Israeli blind subterranean mole rat</name>
    <name type="synonym">Spalax galili</name>
    <dbReference type="NCBI Taxonomy" id="1026970"/>
    <lineage>
        <taxon>Eukaryota</taxon>
        <taxon>Metazoa</taxon>
        <taxon>Chordata</taxon>
        <taxon>Craniata</taxon>
        <taxon>Vertebrata</taxon>
        <taxon>Euteleostomi</taxon>
        <taxon>Mammalia</taxon>
        <taxon>Eutheria</taxon>
        <taxon>Euarchontoglires</taxon>
        <taxon>Glires</taxon>
        <taxon>Rodentia</taxon>
        <taxon>Myomorpha</taxon>
        <taxon>Muroidea</taxon>
        <taxon>Spalacidae</taxon>
        <taxon>Spalacinae</taxon>
        <taxon>Nannospalax</taxon>
    </lineage>
</organism>
<sequence length="347" mass="40330">MLSWRLQTGFEKAELQELNARLYDYVCRVRELERENLLLEQELRSRLGQESRWAEGQARFAEEARSLRQQLDELSWATALAEGERDALRRELRELQRQDAEASAARGRLDAELGAERRELQEALGARAALEALLDRLQAERRGLDAAHEREVRELRARAASLTMHFRARAAGPAAPPPRLRGVHDSYALLLAESWRESVQRYEDEVRELEQALRRGQESRREAEEEARLCAQEADGLRREALELEQMRVRLEDELMRMREECSLQAEERQRVIDCLEDEKEALTLAMADRLRDYQELVQVKTGLSLEVATYRALLEGESNPEILIWTEDIENKPQGKWNCNIKMLSI</sequence>
<keyword evidence="2 4" id="KW-0175">Coiled coil</keyword>
<feature type="coiled-coil region" evidence="4">
    <location>
        <begin position="192"/>
        <end position="286"/>
    </location>
</feature>
<feature type="coiled-coil region" evidence="4">
    <location>
        <begin position="78"/>
        <end position="154"/>
    </location>
</feature>
<dbReference type="PROSITE" id="PS00226">
    <property type="entry name" value="IF_ROD_1"/>
    <property type="match status" value="1"/>
</dbReference>
<dbReference type="InterPro" id="IPR039008">
    <property type="entry name" value="IF_rod_dom"/>
</dbReference>
<evidence type="ECO:0000256" key="3">
    <source>
        <dbReference type="RuleBase" id="RU000685"/>
    </source>
</evidence>
<dbReference type="GO" id="GO:0005882">
    <property type="term" value="C:intermediate filament"/>
    <property type="evidence" value="ECO:0007669"/>
    <property type="project" value="UniProtKB-KW"/>
</dbReference>
<dbReference type="PANTHER" id="PTHR47136:SF1">
    <property type="entry name" value="SYNEMIN"/>
    <property type="match status" value="1"/>
</dbReference>
<dbReference type="GO" id="GO:0005200">
    <property type="term" value="F:structural constituent of cytoskeleton"/>
    <property type="evidence" value="ECO:0007669"/>
    <property type="project" value="InterPro"/>
</dbReference>
<feature type="domain" description="IF rod" evidence="5">
    <location>
        <begin position="11"/>
        <end position="322"/>
    </location>
</feature>
<dbReference type="OMA" id="WTEDIEN"/>